<name>A0ABS2GJ81_9FIRM</name>
<comment type="caution">
    <text evidence="1">The sequence shown here is derived from an EMBL/GenBank/DDBJ whole genome shotgun (WGS) entry which is preliminary data.</text>
</comment>
<dbReference type="EMBL" id="JACJLA010000018">
    <property type="protein sequence ID" value="MBM6913375.1"/>
    <property type="molecule type" value="Genomic_DNA"/>
</dbReference>
<accession>A0ABS2GJ81</accession>
<reference evidence="1 2" key="1">
    <citation type="journal article" date="2021" name="Sci. Rep.">
        <title>The distribution of antibiotic resistance genes in chicken gut microbiota commensals.</title>
        <authorList>
            <person name="Juricova H."/>
            <person name="Matiasovicova J."/>
            <person name="Kubasova T."/>
            <person name="Cejkova D."/>
            <person name="Rychlik I."/>
        </authorList>
    </citation>
    <scope>NUCLEOTIDE SEQUENCE [LARGE SCALE GENOMIC DNA]</scope>
    <source>
        <strain evidence="1 2">An537</strain>
    </source>
</reference>
<protein>
    <submittedName>
        <fullName evidence="1">Uncharacterized protein</fullName>
    </submittedName>
</protein>
<organism evidence="1 2">
    <name type="scientific">Veillonella magna</name>
    <dbReference type="NCBI Taxonomy" id="464322"/>
    <lineage>
        <taxon>Bacteria</taxon>
        <taxon>Bacillati</taxon>
        <taxon>Bacillota</taxon>
        <taxon>Negativicutes</taxon>
        <taxon>Veillonellales</taxon>
        <taxon>Veillonellaceae</taxon>
        <taxon>Veillonella</taxon>
    </lineage>
</organism>
<proteinExistence type="predicted"/>
<gene>
    <name evidence="1" type="ORF">H6A01_08590</name>
</gene>
<dbReference type="Proteomes" id="UP000707138">
    <property type="component" value="Unassembled WGS sequence"/>
</dbReference>
<dbReference type="RefSeq" id="WP_205088302.1">
    <property type="nucleotide sequence ID" value="NZ_JACJLA010000018.1"/>
</dbReference>
<evidence type="ECO:0000313" key="1">
    <source>
        <dbReference type="EMBL" id="MBM6913375.1"/>
    </source>
</evidence>
<keyword evidence="2" id="KW-1185">Reference proteome</keyword>
<sequence>MEKIIEACKDLDFSWLPPTIADFTLTVERTADDAGYHLFSYENDKGWRWEALYDKEVEDYTVHVRMPLFEFTDISFVREEVTSYWDGMKARCVEGLTSLLITPEKGFTYAYKNKQLPIWKYEDILPPRIGEFVRDITPDKAIRMINGSYIICEYCRPDDRSGLLLFYNVLRDEFFAELRRHNFPEISHRLDAKTLPKLEQVLSEHLEDILTDLAGRL</sequence>
<evidence type="ECO:0000313" key="2">
    <source>
        <dbReference type="Proteomes" id="UP000707138"/>
    </source>
</evidence>